<evidence type="ECO:0000313" key="2">
    <source>
        <dbReference type="EMBL" id="MFD1066641.1"/>
    </source>
</evidence>
<reference evidence="3" key="1">
    <citation type="journal article" date="2019" name="Int. J. Syst. Evol. Microbiol.">
        <title>The Global Catalogue of Microorganisms (GCM) 10K type strain sequencing project: providing services to taxonomists for standard genome sequencing and annotation.</title>
        <authorList>
            <consortium name="The Broad Institute Genomics Platform"/>
            <consortium name="The Broad Institute Genome Sequencing Center for Infectious Disease"/>
            <person name="Wu L."/>
            <person name="Ma J."/>
        </authorList>
    </citation>
    <scope>NUCLEOTIDE SEQUENCE [LARGE SCALE GENOMIC DNA]</scope>
    <source>
        <strain evidence="3">CCUG 56608</strain>
    </source>
</reference>
<gene>
    <name evidence="2" type="ORF">ACFQ19_11455</name>
</gene>
<dbReference type="Gene3D" id="1.10.260.40">
    <property type="entry name" value="lambda repressor-like DNA-binding domains"/>
    <property type="match status" value="1"/>
</dbReference>
<dbReference type="Proteomes" id="UP001597041">
    <property type="component" value="Unassembled WGS sequence"/>
</dbReference>
<accession>A0ABW3NJK8</accession>
<dbReference type="CDD" id="cd00093">
    <property type="entry name" value="HTH_XRE"/>
    <property type="match status" value="1"/>
</dbReference>
<feature type="domain" description="HTH cro/C1-type" evidence="1">
    <location>
        <begin position="9"/>
        <end position="64"/>
    </location>
</feature>
<dbReference type="PROSITE" id="PS50943">
    <property type="entry name" value="HTH_CROC1"/>
    <property type="match status" value="1"/>
</dbReference>
<protein>
    <submittedName>
        <fullName evidence="2">Helix-turn-helix transcriptional regulator</fullName>
    </submittedName>
</protein>
<dbReference type="EMBL" id="JBHTKK010000013">
    <property type="protein sequence ID" value="MFD1066641.1"/>
    <property type="molecule type" value="Genomic_DNA"/>
</dbReference>
<proteinExistence type="predicted"/>
<comment type="caution">
    <text evidence="2">The sequence shown here is derived from an EMBL/GenBank/DDBJ whole genome shotgun (WGS) entry which is preliminary data.</text>
</comment>
<name>A0ABW3NJK8_9BACI</name>
<dbReference type="SUPFAM" id="SSF47413">
    <property type="entry name" value="lambda repressor-like DNA-binding domains"/>
    <property type="match status" value="1"/>
</dbReference>
<dbReference type="SMART" id="SM00530">
    <property type="entry name" value="HTH_XRE"/>
    <property type="match status" value="1"/>
</dbReference>
<dbReference type="InterPro" id="IPR010982">
    <property type="entry name" value="Lambda_DNA-bd_dom_sf"/>
</dbReference>
<organism evidence="2 3">
    <name type="scientific">Oceanobacillus locisalsi</name>
    <dbReference type="NCBI Taxonomy" id="546107"/>
    <lineage>
        <taxon>Bacteria</taxon>
        <taxon>Bacillati</taxon>
        <taxon>Bacillota</taxon>
        <taxon>Bacilli</taxon>
        <taxon>Bacillales</taxon>
        <taxon>Bacillaceae</taxon>
        <taxon>Oceanobacillus</taxon>
    </lineage>
</organism>
<keyword evidence="3" id="KW-1185">Reference proteome</keyword>
<dbReference type="RefSeq" id="WP_379592220.1">
    <property type="nucleotide sequence ID" value="NZ_JBHTKK010000013.1"/>
</dbReference>
<sequence>MKKVNLQKVKDIRKKKGLSQEDMAKLLDLKSLYPYHRKESGTQKFTAEEIHAISIYFDLPIEYFFDNELAKNAI</sequence>
<evidence type="ECO:0000259" key="1">
    <source>
        <dbReference type="PROSITE" id="PS50943"/>
    </source>
</evidence>
<dbReference type="InterPro" id="IPR001387">
    <property type="entry name" value="Cro/C1-type_HTH"/>
</dbReference>
<evidence type="ECO:0000313" key="3">
    <source>
        <dbReference type="Proteomes" id="UP001597041"/>
    </source>
</evidence>